<accession>A0A4R0RE08</accession>
<organism evidence="1 2">
    <name type="scientific">Steccherinum ochraceum</name>
    <dbReference type="NCBI Taxonomy" id="92696"/>
    <lineage>
        <taxon>Eukaryota</taxon>
        <taxon>Fungi</taxon>
        <taxon>Dikarya</taxon>
        <taxon>Basidiomycota</taxon>
        <taxon>Agaricomycotina</taxon>
        <taxon>Agaricomycetes</taxon>
        <taxon>Polyporales</taxon>
        <taxon>Steccherinaceae</taxon>
        <taxon>Steccherinum</taxon>
    </lineage>
</organism>
<keyword evidence="2" id="KW-1185">Reference proteome</keyword>
<dbReference type="Proteomes" id="UP000292702">
    <property type="component" value="Unassembled WGS sequence"/>
</dbReference>
<comment type="caution">
    <text evidence="1">The sequence shown here is derived from an EMBL/GenBank/DDBJ whole genome shotgun (WGS) entry which is preliminary data.</text>
</comment>
<proteinExistence type="predicted"/>
<dbReference type="EMBL" id="RWJN01000349">
    <property type="protein sequence ID" value="TCD62739.1"/>
    <property type="molecule type" value="Genomic_DNA"/>
</dbReference>
<reference evidence="1 2" key="1">
    <citation type="submission" date="2018-11" db="EMBL/GenBank/DDBJ databases">
        <title>Genome assembly of Steccherinum ochraceum LE-BIN_3174, the white-rot fungus of the Steccherinaceae family (The Residual Polyporoid clade, Polyporales, Basidiomycota).</title>
        <authorList>
            <person name="Fedorova T.V."/>
            <person name="Glazunova O.A."/>
            <person name="Landesman E.O."/>
            <person name="Moiseenko K.V."/>
            <person name="Psurtseva N.V."/>
            <person name="Savinova O.S."/>
            <person name="Shakhova N.V."/>
            <person name="Tyazhelova T.V."/>
            <person name="Vasina D.V."/>
        </authorList>
    </citation>
    <scope>NUCLEOTIDE SEQUENCE [LARGE SCALE GENOMIC DNA]</scope>
    <source>
        <strain evidence="1 2">LE-BIN_3174</strain>
    </source>
</reference>
<protein>
    <recommendedName>
        <fullName evidence="3">Glutamyl-tRNA(Gln) amidotransferase subunit F, mitochondrial</fullName>
    </recommendedName>
</protein>
<evidence type="ECO:0008006" key="3">
    <source>
        <dbReference type="Google" id="ProtNLM"/>
    </source>
</evidence>
<evidence type="ECO:0000313" key="1">
    <source>
        <dbReference type="EMBL" id="TCD62739.1"/>
    </source>
</evidence>
<name>A0A4R0RE08_9APHY</name>
<dbReference type="OrthoDB" id="5522061at2759"/>
<gene>
    <name evidence="1" type="ORF">EIP91_006464</name>
</gene>
<evidence type="ECO:0000313" key="2">
    <source>
        <dbReference type="Proteomes" id="UP000292702"/>
    </source>
</evidence>
<dbReference type="AlphaFoldDB" id="A0A4R0RE08"/>
<sequence>MPVSRIQAAFVSNLRTQRSSFGSILVLPRRFKSSLPPSAPTQADVHGIPLQPTWSVNDLLASYPRPSISPATLEKLHALSALIPPETGTPEHQKLTEELEDLVKLVEAVKLVDKDVFEGLSPTDVPDGRVWAEGAGIDLTTTSERPSSGEQVGGRALLKHAARTANGLYVVEADRRKGSAS</sequence>